<keyword evidence="2" id="KW-0812">Transmembrane</keyword>
<dbReference type="Proteomes" id="UP000278143">
    <property type="component" value="Unassembled WGS sequence"/>
</dbReference>
<evidence type="ECO:0000313" key="3">
    <source>
        <dbReference type="EMBL" id="RKP25417.1"/>
    </source>
</evidence>
<feature type="transmembrane region" description="Helical" evidence="2">
    <location>
        <begin position="147"/>
        <end position="168"/>
    </location>
</feature>
<keyword evidence="4" id="KW-1185">Reference proteome</keyword>
<feature type="region of interest" description="Disordered" evidence="1">
    <location>
        <begin position="35"/>
        <end position="61"/>
    </location>
</feature>
<organism evidence="3 4">
    <name type="scientific">Syncephalis pseudoplumigaleata</name>
    <dbReference type="NCBI Taxonomy" id="1712513"/>
    <lineage>
        <taxon>Eukaryota</taxon>
        <taxon>Fungi</taxon>
        <taxon>Fungi incertae sedis</taxon>
        <taxon>Zoopagomycota</taxon>
        <taxon>Zoopagomycotina</taxon>
        <taxon>Zoopagomycetes</taxon>
        <taxon>Zoopagales</taxon>
        <taxon>Piptocephalidaceae</taxon>
        <taxon>Syncephalis</taxon>
    </lineage>
</organism>
<dbReference type="OrthoDB" id="5950063at2759"/>
<protein>
    <recommendedName>
        <fullName evidence="5">Transmembrane protein 223-domain-containing protein</fullName>
    </recommendedName>
</protein>
<keyword evidence="2" id="KW-0472">Membrane</keyword>
<dbReference type="AlphaFoldDB" id="A0A4P9YZ57"/>
<sequence>MSFLALTGGVGIRRLSVGIPARHVRHASSFASRRLRAGLSSTDKAASRPKPSGPRIDEQDRESLRQVLATVRAGQPVVLYEWNYHRFSTLVHAAAFFQLLLWLNGAWLAMDYLTVAKTEETAPDDAAADARADVASERELAPLWRRAAVATGLTVLGCGISASLVLYASRFVTRLQLLNRGDLLRIETGGVSWLSKPRQLPVSKAVLRERIWTGQGSGGVTRAGGSPFITLRVQGEYMGYIMDRSTGRFAHPRALDALVYRPLPPSK</sequence>
<evidence type="ECO:0000313" key="4">
    <source>
        <dbReference type="Proteomes" id="UP000278143"/>
    </source>
</evidence>
<reference evidence="4" key="1">
    <citation type="journal article" date="2018" name="Nat. Microbiol.">
        <title>Leveraging single-cell genomics to expand the fungal tree of life.</title>
        <authorList>
            <person name="Ahrendt S.R."/>
            <person name="Quandt C.A."/>
            <person name="Ciobanu D."/>
            <person name="Clum A."/>
            <person name="Salamov A."/>
            <person name="Andreopoulos B."/>
            <person name="Cheng J.F."/>
            <person name="Woyke T."/>
            <person name="Pelin A."/>
            <person name="Henrissat B."/>
            <person name="Reynolds N.K."/>
            <person name="Benny G.L."/>
            <person name="Smith M.E."/>
            <person name="James T.Y."/>
            <person name="Grigoriev I.V."/>
        </authorList>
    </citation>
    <scope>NUCLEOTIDE SEQUENCE [LARGE SCALE GENOMIC DNA]</scope>
    <source>
        <strain evidence="4">Benny S71-1</strain>
    </source>
</reference>
<dbReference type="GO" id="GO:0005739">
    <property type="term" value="C:mitochondrion"/>
    <property type="evidence" value="ECO:0007669"/>
    <property type="project" value="TreeGrafter"/>
</dbReference>
<dbReference type="EMBL" id="KZ989754">
    <property type="protein sequence ID" value="RKP25417.1"/>
    <property type="molecule type" value="Genomic_DNA"/>
</dbReference>
<proteinExistence type="predicted"/>
<dbReference type="InterPro" id="IPR045325">
    <property type="entry name" value="TMEM70/TMEM186/TMEM223"/>
</dbReference>
<accession>A0A4P9YZ57</accession>
<name>A0A4P9YZ57_9FUNG</name>
<evidence type="ECO:0000256" key="1">
    <source>
        <dbReference type="SAM" id="MobiDB-lite"/>
    </source>
</evidence>
<dbReference type="InterPro" id="IPR026100">
    <property type="entry name" value="Tmem223"/>
</dbReference>
<evidence type="ECO:0000256" key="2">
    <source>
        <dbReference type="SAM" id="Phobius"/>
    </source>
</evidence>
<dbReference type="Pfam" id="PF06979">
    <property type="entry name" value="TMEM70"/>
    <property type="match status" value="1"/>
</dbReference>
<gene>
    <name evidence="3" type="ORF">SYNPS1DRAFT_28849</name>
</gene>
<evidence type="ECO:0008006" key="5">
    <source>
        <dbReference type="Google" id="ProtNLM"/>
    </source>
</evidence>
<dbReference type="PANTHER" id="PTHR14549:SF2">
    <property type="entry name" value="TRANSMEMBRANE PROTEIN 223"/>
    <property type="match status" value="1"/>
</dbReference>
<keyword evidence="2" id="KW-1133">Transmembrane helix</keyword>
<dbReference type="PANTHER" id="PTHR14549">
    <property type="entry name" value="TRANSMEMBRANE PROTEIN 223"/>
    <property type="match status" value="1"/>
</dbReference>